<dbReference type="InterPro" id="IPR018105">
    <property type="entry name" value="Translational_control_tumour_p"/>
</dbReference>
<dbReference type="Pfam" id="PF00838">
    <property type="entry name" value="TCTP"/>
    <property type="match status" value="1"/>
</dbReference>
<sequence>MIIYKDIITGDELFTEVYKITEVCDGMLYEVQGKLTSRSEDVDGALIGANASAEGGDEGSEASTVSGVDIVLNSKLQETSAYNKKAYQSYIKGYMKAVKAKLEEQGSKRVQAFMAGAPAAVKMILGNLDKYQFFTGESMNCDGAIGLLDYREDGVTPFFVFFKDGIEIEKYVSYRDDGGLETPRPVSKRLVVGQDRPPPSPPWMDGLNRAGLAAVSVVTSVRRPATSSSHLALSHKCKGLIDTML</sequence>
<dbReference type="GeneTree" id="ENSGT00390000006051"/>
<dbReference type="FunFam" id="2.170.150.10:FF:000002">
    <property type="entry name" value="Translationally-controlled tumor protein homolog"/>
    <property type="match status" value="1"/>
</dbReference>
<keyword evidence="5" id="KW-1185">Reference proteome</keyword>
<feature type="domain" description="TCTP" evidence="3">
    <location>
        <begin position="1"/>
        <end position="171"/>
    </location>
</feature>
<dbReference type="InterPro" id="IPR011323">
    <property type="entry name" value="Mss4/transl-control_tumour"/>
</dbReference>
<dbReference type="Proteomes" id="UP000472277">
    <property type="component" value="Unassembled WGS sequence"/>
</dbReference>
<dbReference type="PRINTS" id="PR01653">
    <property type="entry name" value="TCTPROTEIN"/>
</dbReference>
<reference evidence="4" key="1">
    <citation type="submission" date="2025-08" db="UniProtKB">
        <authorList>
            <consortium name="Ensembl"/>
        </authorList>
    </citation>
    <scope>IDENTIFICATION</scope>
</reference>
<dbReference type="PANTHER" id="PTHR11991">
    <property type="entry name" value="TRANSLATIONALLY CONTROLLED TUMOR PROTEIN-RELATED"/>
    <property type="match status" value="1"/>
</dbReference>
<evidence type="ECO:0000313" key="4">
    <source>
        <dbReference type="Ensembl" id="ENSSTUP00000054007.1"/>
    </source>
</evidence>
<organism evidence="4 5">
    <name type="scientific">Salmo trutta</name>
    <name type="common">Brown trout</name>
    <dbReference type="NCBI Taxonomy" id="8032"/>
    <lineage>
        <taxon>Eukaryota</taxon>
        <taxon>Metazoa</taxon>
        <taxon>Chordata</taxon>
        <taxon>Craniata</taxon>
        <taxon>Vertebrata</taxon>
        <taxon>Euteleostomi</taxon>
        <taxon>Actinopterygii</taxon>
        <taxon>Neopterygii</taxon>
        <taxon>Teleostei</taxon>
        <taxon>Protacanthopterygii</taxon>
        <taxon>Salmoniformes</taxon>
        <taxon>Salmonidae</taxon>
        <taxon>Salmoninae</taxon>
        <taxon>Salmo</taxon>
    </lineage>
</organism>
<comment type="similarity">
    <text evidence="2">Belongs to the TCTP family.</text>
</comment>
<evidence type="ECO:0000256" key="2">
    <source>
        <dbReference type="PROSITE-ProRule" id="PRU01133"/>
    </source>
</evidence>
<dbReference type="InterPro" id="IPR011057">
    <property type="entry name" value="Mss4-like_sf"/>
</dbReference>
<dbReference type="GO" id="GO:0005737">
    <property type="term" value="C:cytoplasm"/>
    <property type="evidence" value="ECO:0007669"/>
    <property type="project" value="TreeGrafter"/>
</dbReference>
<dbReference type="AlphaFoldDB" id="A0A674A529"/>
<evidence type="ECO:0000259" key="3">
    <source>
        <dbReference type="PROSITE" id="PS51797"/>
    </source>
</evidence>
<evidence type="ECO:0000256" key="1">
    <source>
        <dbReference type="ARBA" id="ARBA00014759"/>
    </source>
</evidence>
<dbReference type="PROSITE" id="PS01003">
    <property type="entry name" value="TCTP_2"/>
    <property type="match status" value="1"/>
</dbReference>
<dbReference type="GO" id="GO:0005509">
    <property type="term" value="F:calcium ion binding"/>
    <property type="evidence" value="ECO:0007669"/>
    <property type="project" value="TreeGrafter"/>
</dbReference>
<name>A0A674A529_SALTR</name>
<reference evidence="4" key="2">
    <citation type="submission" date="2025-09" db="UniProtKB">
        <authorList>
            <consortium name="Ensembl"/>
        </authorList>
    </citation>
    <scope>IDENTIFICATION</scope>
</reference>
<dbReference type="InterPro" id="IPR034737">
    <property type="entry name" value="TCTP"/>
</dbReference>
<dbReference type="PANTHER" id="PTHR11991:SF0">
    <property type="entry name" value="TRANSLATIONALLY-CONTROLLED TUMOR PROTEIN"/>
    <property type="match status" value="1"/>
</dbReference>
<proteinExistence type="inferred from homology"/>
<dbReference type="PROSITE" id="PS01002">
    <property type="entry name" value="TCTP_1"/>
    <property type="match status" value="1"/>
</dbReference>
<dbReference type="Gene3D" id="2.170.150.10">
    <property type="entry name" value="Metal Binding Protein, Guanine Nucleotide Exchange Factor, Chain A"/>
    <property type="match status" value="1"/>
</dbReference>
<gene>
    <name evidence="4" type="primary">LOC115181947</name>
</gene>
<dbReference type="InParanoid" id="A0A674A529"/>
<dbReference type="InterPro" id="IPR018103">
    <property type="entry name" value="Translation_control_tumour_CS"/>
</dbReference>
<protein>
    <recommendedName>
        <fullName evidence="1">Translationally-controlled tumor protein homolog</fullName>
    </recommendedName>
</protein>
<dbReference type="Ensembl" id="ENSSTUT00000056483.1">
    <property type="protein sequence ID" value="ENSSTUP00000054007.1"/>
    <property type="gene ID" value="ENSSTUG00000022876.1"/>
</dbReference>
<dbReference type="PROSITE" id="PS51797">
    <property type="entry name" value="TCTP_3"/>
    <property type="match status" value="1"/>
</dbReference>
<accession>A0A674A529</accession>
<evidence type="ECO:0000313" key="5">
    <source>
        <dbReference type="Proteomes" id="UP000472277"/>
    </source>
</evidence>
<dbReference type="OMA" id="PYATVWA"/>
<dbReference type="SUPFAM" id="SSF51316">
    <property type="entry name" value="Mss4-like"/>
    <property type="match status" value="1"/>
</dbReference>